<feature type="domain" description="ASPIC/UnbV" evidence="3">
    <location>
        <begin position="536"/>
        <end position="601"/>
    </location>
</feature>
<dbReference type="KEGG" id="cao:Celal_0757"/>
<dbReference type="STRING" id="688270.Celal_0757"/>
<dbReference type="PANTHER" id="PTHR16026">
    <property type="entry name" value="CARTILAGE ACIDIC PROTEIN 1"/>
    <property type="match status" value="1"/>
</dbReference>
<gene>
    <name evidence="4" type="ordered locus">Celal_0757</name>
</gene>
<reference evidence="4 5" key="1">
    <citation type="journal article" date="2010" name="Stand. Genomic Sci.">
        <title>Complete genome sequence of Cellulophaga algicola type strain (IC166).</title>
        <authorList>
            <person name="Abt B."/>
            <person name="Lu M."/>
            <person name="Misra M."/>
            <person name="Han C."/>
            <person name="Nolan M."/>
            <person name="Lucas S."/>
            <person name="Hammon N."/>
            <person name="Deshpande S."/>
            <person name="Cheng J.F."/>
            <person name="Tapia R."/>
            <person name="Goodwin L."/>
            <person name="Pitluck S."/>
            <person name="Liolios K."/>
            <person name="Pagani I."/>
            <person name="Ivanova N."/>
            <person name="Mavromatis K."/>
            <person name="Ovchinikova G."/>
            <person name="Pati A."/>
            <person name="Chen A."/>
            <person name="Palaniappan K."/>
            <person name="Land M."/>
            <person name="Hauser L."/>
            <person name="Chang Y.J."/>
            <person name="Jeffries C.D."/>
            <person name="Detter J.C."/>
            <person name="Brambilla E."/>
            <person name="Rohde M."/>
            <person name="Tindall B.J."/>
            <person name="Goker M."/>
            <person name="Woyke T."/>
            <person name="Bristow J."/>
            <person name="Eisen J.A."/>
            <person name="Markowitz V."/>
            <person name="Hugenholtz P."/>
            <person name="Kyrpides N.C."/>
            <person name="Klenk H.P."/>
            <person name="Lapidus A."/>
        </authorList>
    </citation>
    <scope>NUCLEOTIDE SEQUENCE [LARGE SCALE GENOMIC DNA]</scope>
    <source>
        <strain evidence="5">DSM 14237 / IC166 / ACAM 630</strain>
    </source>
</reference>
<keyword evidence="5" id="KW-1185">Reference proteome</keyword>
<dbReference type="AlphaFoldDB" id="E6XE26"/>
<dbReference type="Pfam" id="PF13517">
    <property type="entry name" value="FG-GAP_3"/>
    <property type="match status" value="4"/>
</dbReference>
<dbReference type="EMBL" id="CP002453">
    <property type="protein sequence ID" value="ADV48092.1"/>
    <property type="molecule type" value="Genomic_DNA"/>
</dbReference>
<dbReference type="PROSITE" id="PS51257">
    <property type="entry name" value="PROKAR_LIPOPROTEIN"/>
    <property type="match status" value="1"/>
</dbReference>
<dbReference type="InterPro" id="IPR011519">
    <property type="entry name" value="UnbV_ASPIC"/>
</dbReference>
<dbReference type="RefSeq" id="WP_013549582.1">
    <property type="nucleotide sequence ID" value="NC_014934.1"/>
</dbReference>
<organism evidence="4 5">
    <name type="scientific">Cellulophaga algicola (strain DSM 14237 / IC166 / ACAM 630)</name>
    <dbReference type="NCBI Taxonomy" id="688270"/>
    <lineage>
        <taxon>Bacteria</taxon>
        <taxon>Pseudomonadati</taxon>
        <taxon>Bacteroidota</taxon>
        <taxon>Flavobacteriia</taxon>
        <taxon>Flavobacteriales</taxon>
        <taxon>Flavobacteriaceae</taxon>
        <taxon>Cellulophaga</taxon>
    </lineage>
</organism>
<dbReference type="SUPFAM" id="SSF69318">
    <property type="entry name" value="Integrin alpha N-terminal domain"/>
    <property type="match status" value="2"/>
</dbReference>
<sequence>MFKYSTLIILLSLLFTGCVTNNEDFLFVHVSENTSNINFENTITENNEINIIDFQYCYNGGGVGIGDFNNDGLQDIVFTGNQVSSKIYLNNGKLTFTDISEKANFFTNTWVTGVSIVDINSDGWDDIYLSVGGANCTDNCQNLLFVNQGLTKNGVPKFIEEAKAYGLDDANYAQQAVFFDYDLDGDLDVYIVHNGNTTHDKNTPMPKRYLPNHLSDYLLKNETIQGVNHPVYINVSDRLNMNSKGFGLGVAINDFNGDNLPDIYVSNDFITDDILYINRASHTNENPTFIESSKAYLSHETYNAMGVDVADINNDTLPDILVLDMLPKAYKRQKMMLGSMNYDKFLLSQRNEYTPQYMHNTLQLSNGFLADKPLKSSELGFQKGIASTDWSWAPLMVDFDNDGDKDIYITNGYVKDITDLDFINYSNQNGIFGTPEAKSKRLKEAVAKLPGIHLPNFIYEQDDDTNFNDVSNTWIQNKESFSNGAAYADLDNDGDLDLIVNNNNEKAFILENRSRQKNNNNYLRILLKGGTHNSKAIGAKVTLYQNGTTQSHYQSVIRGYLSSVEPIVHFGIKDTVVDSLKIQWPNGKNSMHYKIAANQVLSLKQEDASEHSVFNKKRDFLFSMDTSLLKYNQKVLPLNEYLVQHLMVKQYTPKSPCVVAANIDNHMGDELFVGGTNGVPSSIWFQDEAGVYKVAQYLESNFDNSQAVFIDADADGDLDLYVGSGGNRHTKESRSYKDRLYLNNGKGFFEKAEGKLPEIIQSTGAIAATDFDKDGDVDVFIGARLTPKEYPSVPISSFLINESGVFKGAFKTIFSHLGMVTSAIWQDIDNDTWQDLIVVGEFMEITVFKNNRGTLQPMKITWLDENDQPMNTSGWWNKIKAADFDKDGDIDFVIGNQGTNSFMRPTQAKPVYLYTKDFDHNGSLDPILAKYFTTDKGEVLLPLQTRDDIMKQLSVLKNDYSTYESFASTSFQELLQIKKLASETVQASIFESSYVENLGNGKFKLRPLPATCQVAPIKDILVDDFDEDGKLDMLLVGNDKTAETHFGNQDALTGIFLKGKDDFFEVVPSKDSGFYVPEQSNHVIKLIDIKGKAFIIATQYNNEMKVFSQNR</sequence>
<dbReference type="InterPro" id="IPR027039">
    <property type="entry name" value="Crtac1"/>
</dbReference>
<evidence type="ECO:0000256" key="1">
    <source>
        <dbReference type="ARBA" id="ARBA00022729"/>
    </source>
</evidence>
<dbReference type="Proteomes" id="UP000008634">
    <property type="component" value="Chromosome"/>
</dbReference>
<evidence type="ECO:0000259" key="3">
    <source>
        <dbReference type="Pfam" id="PF07593"/>
    </source>
</evidence>
<protein>
    <submittedName>
        <fullName evidence="4">ASPIC/UnbV domain protein</fullName>
    </submittedName>
</protein>
<dbReference type="PANTHER" id="PTHR16026:SF0">
    <property type="entry name" value="CARTILAGE ACIDIC PROTEIN 1"/>
    <property type="match status" value="1"/>
</dbReference>
<accession>E6XE26</accession>
<name>E6XE26_CELAD</name>
<evidence type="ECO:0000256" key="2">
    <source>
        <dbReference type="SAM" id="SignalP"/>
    </source>
</evidence>
<dbReference type="InterPro" id="IPR013517">
    <property type="entry name" value="FG-GAP"/>
</dbReference>
<dbReference type="HOGENOM" id="CLU_281416_0_0_10"/>
<evidence type="ECO:0000313" key="5">
    <source>
        <dbReference type="Proteomes" id="UP000008634"/>
    </source>
</evidence>
<dbReference type="InterPro" id="IPR028994">
    <property type="entry name" value="Integrin_alpha_N"/>
</dbReference>
<feature type="signal peptide" evidence="2">
    <location>
        <begin position="1"/>
        <end position="21"/>
    </location>
</feature>
<dbReference type="eggNOG" id="COG4888">
    <property type="taxonomic scope" value="Bacteria"/>
</dbReference>
<keyword evidence="1 2" id="KW-0732">Signal</keyword>
<dbReference type="Gene3D" id="2.130.10.130">
    <property type="entry name" value="Integrin alpha, N-terminal"/>
    <property type="match status" value="5"/>
</dbReference>
<dbReference type="OrthoDB" id="9816120at2"/>
<evidence type="ECO:0000313" key="4">
    <source>
        <dbReference type="EMBL" id="ADV48092.1"/>
    </source>
</evidence>
<dbReference type="Pfam" id="PF07593">
    <property type="entry name" value="UnbV_ASPIC"/>
    <property type="match status" value="1"/>
</dbReference>
<feature type="chain" id="PRO_5003215696" evidence="2">
    <location>
        <begin position="22"/>
        <end position="1111"/>
    </location>
</feature>
<proteinExistence type="predicted"/>